<sequence>MHPFTRRTFLTGAAASVALAGAVARGEDVPTPGLSVREALARRQSIRVYGAQPVATDVLVDLLKAANGVNRPQSGGRTAPSWRGAMDVDIYVATADDVSRFNPAEGSLEVLRAGDIRALTSPQPFVGTAPVVLIYVSDQRRLIEAAGGDVSVEPDAEAAMQYRITAFVDTAVVAQNVYLYCAAAGLGTCLVGGNDPGQIAEALALETHQLVTYVQPVGRLP</sequence>
<reference evidence="2 3" key="1">
    <citation type="submission" date="2021-08" db="EMBL/GenBank/DDBJ databases">
        <title>Devosia salina sp. nov., isolated from the South China Sea sediment.</title>
        <authorList>
            <person name="Zhou Z."/>
        </authorList>
    </citation>
    <scope>NUCLEOTIDE SEQUENCE [LARGE SCALE GENOMIC DNA]</scope>
    <source>
        <strain evidence="2 3">SCS-3</strain>
    </source>
</reference>
<dbReference type="InterPro" id="IPR029479">
    <property type="entry name" value="Nitroreductase"/>
</dbReference>
<feature type="domain" description="Nitroreductase" evidence="1">
    <location>
        <begin position="41"/>
        <end position="219"/>
    </location>
</feature>
<dbReference type="SUPFAM" id="SSF55469">
    <property type="entry name" value="FMN-dependent nitroreductase-like"/>
    <property type="match status" value="1"/>
</dbReference>
<evidence type="ECO:0000259" key="1">
    <source>
        <dbReference type="Pfam" id="PF00881"/>
    </source>
</evidence>
<gene>
    <name evidence="2" type="ORF">K1X15_15620</name>
</gene>
<dbReference type="Gene3D" id="3.40.109.10">
    <property type="entry name" value="NADH Oxidase"/>
    <property type="match status" value="1"/>
</dbReference>
<accession>A0ABX8WF02</accession>
<proteinExistence type="predicted"/>
<dbReference type="InterPro" id="IPR006311">
    <property type="entry name" value="TAT_signal"/>
</dbReference>
<dbReference type="PANTHER" id="PTHR43745:SF2">
    <property type="entry name" value="NITROREDUCTASE MJ1384-RELATED"/>
    <property type="match status" value="1"/>
</dbReference>
<dbReference type="RefSeq" id="WP_220304530.1">
    <property type="nucleotide sequence ID" value="NZ_CP080590.1"/>
</dbReference>
<keyword evidence="3" id="KW-1185">Reference proteome</keyword>
<dbReference type="PROSITE" id="PS51318">
    <property type="entry name" value="TAT"/>
    <property type="match status" value="1"/>
</dbReference>
<dbReference type="CDD" id="cd02142">
    <property type="entry name" value="McbC_SagB-like_oxidoreductase"/>
    <property type="match status" value="1"/>
</dbReference>
<dbReference type="InterPro" id="IPR052544">
    <property type="entry name" value="Bacteriocin_Proc_Enz"/>
</dbReference>
<name>A0ABX8WF02_9HYPH</name>
<dbReference type="EMBL" id="CP080590">
    <property type="protein sequence ID" value="QYO76037.1"/>
    <property type="molecule type" value="Genomic_DNA"/>
</dbReference>
<dbReference type="Pfam" id="PF00881">
    <property type="entry name" value="Nitroreductase"/>
    <property type="match status" value="1"/>
</dbReference>
<organism evidence="2 3">
    <name type="scientific">Devosia salina</name>
    <dbReference type="NCBI Taxonomy" id="2860336"/>
    <lineage>
        <taxon>Bacteria</taxon>
        <taxon>Pseudomonadati</taxon>
        <taxon>Pseudomonadota</taxon>
        <taxon>Alphaproteobacteria</taxon>
        <taxon>Hyphomicrobiales</taxon>
        <taxon>Devosiaceae</taxon>
        <taxon>Devosia</taxon>
    </lineage>
</organism>
<dbReference type="InterPro" id="IPR000415">
    <property type="entry name" value="Nitroreductase-like"/>
</dbReference>
<dbReference type="Proteomes" id="UP000825799">
    <property type="component" value="Chromosome"/>
</dbReference>
<protein>
    <submittedName>
        <fullName evidence="2">SagB/ThcOx family dehydrogenase</fullName>
    </submittedName>
</protein>
<evidence type="ECO:0000313" key="3">
    <source>
        <dbReference type="Proteomes" id="UP000825799"/>
    </source>
</evidence>
<evidence type="ECO:0000313" key="2">
    <source>
        <dbReference type="EMBL" id="QYO76037.1"/>
    </source>
</evidence>
<dbReference type="PANTHER" id="PTHR43745">
    <property type="entry name" value="NITROREDUCTASE MJ1384-RELATED"/>
    <property type="match status" value="1"/>
</dbReference>